<reference evidence="2 3" key="2">
    <citation type="submission" date="2020-08" db="EMBL/GenBank/DDBJ databases">
        <title>Sequencing the genomes of 1000 actinobacteria strains.</title>
        <authorList>
            <person name="Klenk H.-P."/>
        </authorList>
    </citation>
    <scope>NUCLEOTIDE SEQUENCE [LARGE SCALE GENOMIC DNA]</scope>
    <source>
        <strain evidence="2 3">DSM 44772</strain>
    </source>
</reference>
<dbReference type="Proteomes" id="UP000549343">
    <property type="component" value="Unassembled WGS sequence"/>
</dbReference>
<evidence type="ECO:0008006" key="5">
    <source>
        <dbReference type="Google" id="ProtNLM"/>
    </source>
</evidence>
<reference evidence="1 4" key="1">
    <citation type="journal article" date="2019" name="Int. J. Syst. Evol. Microbiol.">
        <title>The Global Catalogue of Microorganisms (GCM) 10K type strain sequencing project: providing services to taxonomists for standard genome sequencing and annotation.</title>
        <authorList>
            <consortium name="The Broad Institute Genomics Platform"/>
            <consortium name="The Broad Institute Genome Sequencing Center for Infectious Disease"/>
            <person name="Wu L."/>
            <person name="Ma J."/>
        </authorList>
    </citation>
    <scope>NUCLEOTIDE SEQUENCE [LARGE SCALE GENOMIC DNA]</scope>
    <source>
        <strain evidence="1 4">JCM 10667</strain>
    </source>
</reference>
<dbReference type="EMBL" id="BAAAHD010000067">
    <property type="protein sequence ID" value="GAA0588768.1"/>
    <property type="molecule type" value="Genomic_DNA"/>
</dbReference>
<gene>
    <name evidence="2" type="ORF">F4557_000711</name>
    <name evidence="1" type="ORF">GCM10009546_58940</name>
</gene>
<comment type="caution">
    <text evidence="2">The sequence shown here is derived from an EMBL/GenBank/DDBJ whole genome shotgun (WGS) entry which is preliminary data.</text>
</comment>
<dbReference type="EMBL" id="JACHMV010000001">
    <property type="protein sequence ID" value="MBB4772293.1"/>
    <property type="molecule type" value="Genomic_DNA"/>
</dbReference>
<protein>
    <recommendedName>
        <fullName evidence="5">DUF1963 domain-containing protein</fullName>
    </recommendedName>
</protein>
<dbReference type="AlphaFoldDB" id="A0A7W7I8R6"/>
<organism evidence="2 3">
    <name type="scientific">Actinomadura livida</name>
    <dbReference type="NCBI Taxonomy" id="79909"/>
    <lineage>
        <taxon>Bacteria</taxon>
        <taxon>Bacillati</taxon>
        <taxon>Actinomycetota</taxon>
        <taxon>Actinomycetes</taxon>
        <taxon>Streptosporangiales</taxon>
        <taxon>Thermomonosporaceae</taxon>
        <taxon>Actinomadura</taxon>
    </lineage>
</organism>
<keyword evidence="4" id="KW-1185">Reference proteome</keyword>
<sequence length="315" mass="34072">MIEDLVARVEAGEDAAVEELADLAAADPAAMAPYLLRLLDAGAVWRADVLYRGADEDFQREVVARIDSGAHQRSDQLGHLLAQTRGPVVEEAFRRWAQAPPPGDFDPFQRGAAALARDGGWELTADGLRELCGSSAYRLVPGADGDRPKGTCPWCESPLWTALDVDTADTKVAAALAHTGWRGRLHIVTCHFCTCYGTTYVDVTEGGDAGWSARNVRPDYLPGMPPEEPPLVGFAPGERRPTPYLSSAWAREGSTLGGFPDWIQDPAYRDCPSCERAMDYVGLIGGADLHDYGEGAYYLYVHAPCGLAAVEYQQS</sequence>
<evidence type="ECO:0000313" key="4">
    <source>
        <dbReference type="Proteomes" id="UP001501427"/>
    </source>
</evidence>
<accession>A0A7W7I8R6</accession>
<evidence type="ECO:0000313" key="1">
    <source>
        <dbReference type="EMBL" id="GAA0588768.1"/>
    </source>
</evidence>
<proteinExistence type="predicted"/>
<evidence type="ECO:0000313" key="3">
    <source>
        <dbReference type="Proteomes" id="UP000549343"/>
    </source>
</evidence>
<dbReference type="RefSeq" id="WP_184879631.1">
    <property type="nucleotide sequence ID" value="NZ_BAAAHD010000067.1"/>
</dbReference>
<evidence type="ECO:0000313" key="2">
    <source>
        <dbReference type="EMBL" id="MBB4772293.1"/>
    </source>
</evidence>
<dbReference type="Proteomes" id="UP001501427">
    <property type="component" value="Unassembled WGS sequence"/>
</dbReference>
<reference evidence="1" key="3">
    <citation type="submission" date="2023-12" db="EMBL/GenBank/DDBJ databases">
        <authorList>
            <person name="Sun Q."/>
            <person name="Inoue M."/>
        </authorList>
    </citation>
    <scope>NUCLEOTIDE SEQUENCE</scope>
    <source>
        <strain evidence="1">JCM 10667</strain>
    </source>
</reference>
<name>A0A7W7I8R6_9ACTN</name>